<dbReference type="AlphaFoldDB" id="A0A8J3W9E2"/>
<evidence type="ECO:0008006" key="4">
    <source>
        <dbReference type="Google" id="ProtNLM"/>
    </source>
</evidence>
<feature type="region of interest" description="Disordered" evidence="1">
    <location>
        <begin position="58"/>
        <end position="94"/>
    </location>
</feature>
<evidence type="ECO:0000313" key="2">
    <source>
        <dbReference type="EMBL" id="GIH80703.1"/>
    </source>
</evidence>
<name>A0A8J3W9E2_9ACTN</name>
<evidence type="ECO:0000256" key="1">
    <source>
        <dbReference type="SAM" id="MobiDB-lite"/>
    </source>
</evidence>
<accession>A0A8J3W9E2</accession>
<feature type="compositionally biased region" description="Gly residues" evidence="1">
    <location>
        <begin position="68"/>
        <end position="85"/>
    </location>
</feature>
<protein>
    <recommendedName>
        <fullName evidence="4">DUF2867 domain-containing protein</fullName>
    </recommendedName>
</protein>
<dbReference type="EMBL" id="BOOH01000063">
    <property type="protein sequence ID" value="GIH80703.1"/>
    <property type="molecule type" value="Genomic_DNA"/>
</dbReference>
<dbReference type="RefSeq" id="WP_203895123.1">
    <property type="nucleotide sequence ID" value="NZ_BOOH01000063.1"/>
</dbReference>
<dbReference type="Proteomes" id="UP000616724">
    <property type="component" value="Unassembled WGS sequence"/>
</dbReference>
<sequence>MRTLTDQIIARPDFAERHEITITASRERVWDAVTTLNPTDLRAARPLFAIRELASRLRGGHGRRGGHGQENGRGPGNGLGPGDARGQGSTPSFPFTQLAADSGRETVQGLIGQWWRLGGSHDPSFGDLDAFRAFDTPGYAKATFNFLLLDDAGPGRIRLVTETRILATSPDARRAMGRYWRIIRLGSGLVRLVMLRAIRDRATR</sequence>
<reference evidence="2 3" key="1">
    <citation type="submission" date="2021-01" db="EMBL/GenBank/DDBJ databases">
        <title>Whole genome shotgun sequence of Planobispora longispora NBRC 13918.</title>
        <authorList>
            <person name="Komaki H."/>
            <person name="Tamura T."/>
        </authorList>
    </citation>
    <scope>NUCLEOTIDE SEQUENCE [LARGE SCALE GENOMIC DNA]</scope>
    <source>
        <strain evidence="2 3">NBRC 13918</strain>
    </source>
</reference>
<keyword evidence="3" id="KW-1185">Reference proteome</keyword>
<organism evidence="2 3">
    <name type="scientific">Planobispora longispora</name>
    <dbReference type="NCBI Taxonomy" id="28887"/>
    <lineage>
        <taxon>Bacteria</taxon>
        <taxon>Bacillati</taxon>
        <taxon>Actinomycetota</taxon>
        <taxon>Actinomycetes</taxon>
        <taxon>Streptosporangiales</taxon>
        <taxon>Streptosporangiaceae</taxon>
        <taxon>Planobispora</taxon>
    </lineage>
</organism>
<comment type="caution">
    <text evidence="2">The sequence shown here is derived from an EMBL/GenBank/DDBJ whole genome shotgun (WGS) entry which is preliminary data.</text>
</comment>
<evidence type="ECO:0000313" key="3">
    <source>
        <dbReference type="Proteomes" id="UP000616724"/>
    </source>
</evidence>
<proteinExistence type="predicted"/>
<gene>
    <name evidence="2" type="ORF">Plo01_71320</name>
</gene>